<evidence type="ECO:0000313" key="1">
    <source>
        <dbReference type="EMBL" id="KII83522.1"/>
    </source>
</evidence>
<protein>
    <submittedName>
        <fullName evidence="1">Uncharacterized protein</fullName>
    </submittedName>
</protein>
<reference evidence="1 2" key="1">
    <citation type="submission" date="2014-06" db="EMBL/GenBank/DDBJ databases">
        <title>Evolutionary Origins and Diversification of the Mycorrhizal Mutualists.</title>
        <authorList>
            <consortium name="DOE Joint Genome Institute"/>
            <consortium name="Mycorrhizal Genomics Consortium"/>
            <person name="Kohler A."/>
            <person name="Kuo A."/>
            <person name="Nagy L.G."/>
            <person name="Floudas D."/>
            <person name="Copeland A."/>
            <person name="Barry K.W."/>
            <person name="Cichocki N."/>
            <person name="Veneault-Fourrey C."/>
            <person name="LaButti K."/>
            <person name="Lindquist E.A."/>
            <person name="Lipzen A."/>
            <person name="Lundell T."/>
            <person name="Morin E."/>
            <person name="Murat C."/>
            <person name="Riley R."/>
            <person name="Ohm R."/>
            <person name="Sun H."/>
            <person name="Tunlid A."/>
            <person name="Henrissat B."/>
            <person name="Grigoriev I.V."/>
            <person name="Hibbett D.S."/>
            <person name="Martin F."/>
        </authorList>
    </citation>
    <scope>NUCLEOTIDE SEQUENCE [LARGE SCALE GENOMIC DNA]</scope>
    <source>
        <strain evidence="1 2">FD-325 SS-3</strain>
    </source>
</reference>
<keyword evidence="2" id="KW-1185">Reference proteome</keyword>
<accession>A0A0C9SQA4</accession>
<dbReference type="EMBL" id="KN832576">
    <property type="protein sequence ID" value="KII83522.1"/>
    <property type="molecule type" value="Genomic_DNA"/>
</dbReference>
<sequence length="119" mass="13080">MSQNSAIATTGLYGGCTRTVDYSSHVVSHCQRAVSPVRYGQRLTGAHPLRAPIPARVFVVRRALGLHAAYTPPPYGFRWSRRHGLVWVPGVLNECRMRGGSQQSIRGGFWEGPDAVSFD</sequence>
<organism evidence="1 2">
    <name type="scientific">Plicaturopsis crispa FD-325 SS-3</name>
    <dbReference type="NCBI Taxonomy" id="944288"/>
    <lineage>
        <taxon>Eukaryota</taxon>
        <taxon>Fungi</taxon>
        <taxon>Dikarya</taxon>
        <taxon>Basidiomycota</taxon>
        <taxon>Agaricomycotina</taxon>
        <taxon>Agaricomycetes</taxon>
        <taxon>Agaricomycetidae</taxon>
        <taxon>Amylocorticiales</taxon>
        <taxon>Amylocorticiaceae</taxon>
        <taxon>Plicatura</taxon>
        <taxon>Plicaturopsis crispa</taxon>
    </lineage>
</organism>
<dbReference type="Proteomes" id="UP000053263">
    <property type="component" value="Unassembled WGS sequence"/>
</dbReference>
<gene>
    <name evidence="1" type="ORF">PLICRDRAFT_180300</name>
</gene>
<evidence type="ECO:0000313" key="2">
    <source>
        <dbReference type="Proteomes" id="UP000053263"/>
    </source>
</evidence>
<name>A0A0C9SQA4_PLICR</name>
<dbReference type="AlphaFoldDB" id="A0A0C9SQA4"/>
<proteinExistence type="predicted"/>
<dbReference type="HOGENOM" id="CLU_2062470_0_0_1"/>